<dbReference type="AlphaFoldDB" id="A0A7G1IEG8"/>
<dbReference type="InterPro" id="IPR020612">
    <property type="entry name" value="Methylthiotransferase_CS"/>
</dbReference>
<comment type="subunit">
    <text evidence="11">Monomer.</text>
</comment>
<dbReference type="GO" id="GO:0046872">
    <property type="term" value="F:metal ion binding"/>
    <property type="evidence" value="ECO:0007669"/>
    <property type="project" value="UniProtKB-KW"/>
</dbReference>
<comment type="similarity">
    <text evidence="11">Belongs to the methylthiotransferase family. MiaB subfamily.</text>
</comment>
<keyword evidence="12" id="KW-0472">Membrane</keyword>
<feature type="transmembrane region" description="Helical" evidence="12">
    <location>
        <begin position="607"/>
        <end position="633"/>
    </location>
</feature>
<feature type="domain" description="TRAM" evidence="13">
    <location>
        <begin position="405"/>
        <end position="473"/>
    </location>
</feature>
<dbReference type="Gene3D" id="3.80.30.20">
    <property type="entry name" value="tm_1862 like domain"/>
    <property type="match status" value="1"/>
</dbReference>
<evidence type="ECO:0000256" key="6">
    <source>
        <dbReference type="ARBA" id="ARBA00022694"/>
    </source>
</evidence>
<dbReference type="EMBL" id="AP023343">
    <property type="protein sequence ID" value="BCI89486.1"/>
    <property type="molecule type" value="Genomic_DNA"/>
</dbReference>
<evidence type="ECO:0000256" key="4">
    <source>
        <dbReference type="ARBA" id="ARBA00022679"/>
    </source>
</evidence>
<evidence type="ECO:0000256" key="12">
    <source>
        <dbReference type="SAM" id="Phobius"/>
    </source>
</evidence>
<dbReference type="CDD" id="cd01335">
    <property type="entry name" value="Radical_SAM"/>
    <property type="match status" value="1"/>
</dbReference>
<dbReference type="InterPro" id="IPR058240">
    <property type="entry name" value="rSAM_sf"/>
</dbReference>
<keyword evidence="12" id="KW-1133">Transmembrane helix</keyword>
<evidence type="ECO:0000256" key="3">
    <source>
        <dbReference type="ARBA" id="ARBA00022490"/>
    </source>
</evidence>
<keyword evidence="3 11" id="KW-0963">Cytoplasm</keyword>
<gene>
    <name evidence="11" type="primary">miaB</name>
    <name evidence="16" type="ORF">NIIDMKKI_46920</name>
</gene>
<feature type="transmembrane region" description="Helical" evidence="12">
    <location>
        <begin position="640"/>
        <end position="661"/>
    </location>
</feature>
<dbReference type="SFLD" id="SFLDF00273">
    <property type="entry name" value="(dimethylallyl)adenosine_tRNA"/>
    <property type="match status" value="1"/>
</dbReference>
<dbReference type="InterPro" id="IPR002792">
    <property type="entry name" value="TRAM_dom"/>
</dbReference>
<evidence type="ECO:0000256" key="1">
    <source>
        <dbReference type="ARBA" id="ARBA00003234"/>
    </source>
</evidence>
<comment type="subcellular location">
    <subcellularLocation>
        <location evidence="11">Cytoplasm</location>
    </subcellularLocation>
</comment>
<feature type="binding site" evidence="11">
    <location>
        <position position="33"/>
    </location>
    <ligand>
        <name>[4Fe-4S] cluster</name>
        <dbReference type="ChEBI" id="CHEBI:49883"/>
        <label>1</label>
    </ligand>
</feature>
<dbReference type="PANTHER" id="PTHR43020">
    <property type="entry name" value="CDK5 REGULATORY SUBUNIT-ASSOCIATED PROTEIN 1"/>
    <property type="match status" value="1"/>
</dbReference>
<evidence type="ECO:0000259" key="15">
    <source>
        <dbReference type="PROSITE" id="PS51918"/>
    </source>
</evidence>
<feature type="binding site" evidence="11">
    <location>
        <position position="187"/>
    </location>
    <ligand>
        <name>[4Fe-4S] cluster</name>
        <dbReference type="ChEBI" id="CHEBI:49883"/>
        <label>2</label>
        <note>4Fe-4S-S-AdoMet</note>
    </ligand>
</feature>
<dbReference type="FunFam" id="3.40.50.12160:FF:000008">
    <property type="entry name" value="tRNA-2-methylthio-N(6)-dimethylallyladenosine synthase"/>
    <property type="match status" value="1"/>
</dbReference>
<dbReference type="PROSITE" id="PS51918">
    <property type="entry name" value="RADICAL_SAM"/>
    <property type="match status" value="1"/>
</dbReference>
<feature type="binding site" evidence="11">
    <location>
        <position position="72"/>
    </location>
    <ligand>
        <name>[4Fe-4S] cluster</name>
        <dbReference type="ChEBI" id="CHEBI:49883"/>
        <label>1</label>
    </ligand>
</feature>
<dbReference type="SMART" id="SM00729">
    <property type="entry name" value="Elp3"/>
    <property type="match status" value="1"/>
</dbReference>
<dbReference type="InterPro" id="IPR006638">
    <property type="entry name" value="Elp3/MiaA/NifB-like_rSAM"/>
</dbReference>
<feature type="binding site" evidence="11">
    <location>
        <position position="180"/>
    </location>
    <ligand>
        <name>[4Fe-4S] cluster</name>
        <dbReference type="ChEBI" id="CHEBI:49883"/>
        <label>2</label>
        <note>4Fe-4S-S-AdoMet</note>
    </ligand>
</feature>
<dbReference type="Proteomes" id="UP000516380">
    <property type="component" value="Chromosome"/>
</dbReference>
<keyword evidence="5 11" id="KW-0949">S-adenosyl-L-methionine</keyword>
<dbReference type="SFLD" id="SFLDS00029">
    <property type="entry name" value="Radical_SAM"/>
    <property type="match status" value="1"/>
</dbReference>
<feature type="transmembrane region" description="Helical" evidence="12">
    <location>
        <begin position="673"/>
        <end position="691"/>
    </location>
</feature>
<evidence type="ECO:0000259" key="13">
    <source>
        <dbReference type="PROSITE" id="PS50926"/>
    </source>
</evidence>
<feature type="domain" description="Radical SAM core" evidence="15">
    <location>
        <begin position="166"/>
        <end position="402"/>
    </location>
</feature>
<dbReference type="Gene3D" id="3.40.50.12160">
    <property type="entry name" value="Methylthiotransferase, N-terminal domain"/>
    <property type="match status" value="1"/>
</dbReference>
<dbReference type="SUPFAM" id="SSF102114">
    <property type="entry name" value="Radical SAM enzymes"/>
    <property type="match status" value="1"/>
</dbReference>
<keyword evidence="12" id="KW-0812">Transmembrane</keyword>
<dbReference type="FunFam" id="3.80.30.20:FF:000001">
    <property type="entry name" value="tRNA-2-methylthio-N(6)-dimethylallyladenosine synthase 2"/>
    <property type="match status" value="1"/>
</dbReference>
<dbReference type="Pfam" id="PF04055">
    <property type="entry name" value="Radical_SAM"/>
    <property type="match status" value="1"/>
</dbReference>
<keyword evidence="7 11" id="KW-0479">Metal-binding</keyword>
<dbReference type="NCBIfam" id="TIGR01574">
    <property type="entry name" value="miaB-methiolase"/>
    <property type="match status" value="1"/>
</dbReference>
<feature type="binding site" evidence="11">
    <location>
        <position position="106"/>
    </location>
    <ligand>
        <name>[4Fe-4S] cluster</name>
        <dbReference type="ChEBI" id="CHEBI:49883"/>
        <label>1</label>
    </ligand>
</feature>
<dbReference type="NCBIfam" id="TIGR00089">
    <property type="entry name" value="MiaB/RimO family radical SAM methylthiotransferase"/>
    <property type="match status" value="1"/>
</dbReference>
<dbReference type="SFLD" id="SFLDG01061">
    <property type="entry name" value="methylthiotransferase"/>
    <property type="match status" value="1"/>
</dbReference>
<evidence type="ECO:0000313" key="17">
    <source>
        <dbReference type="Proteomes" id="UP000516380"/>
    </source>
</evidence>
<keyword evidence="6 11" id="KW-0819">tRNA processing</keyword>
<evidence type="ECO:0000256" key="9">
    <source>
        <dbReference type="ARBA" id="ARBA00023014"/>
    </source>
</evidence>
<dbReference type="PROSITE" id="PS50926">
    <property type="entry name" value="TRAM"/>
    <property type="match status" value="1"/>
</dbReference>
<dbReference type="InterPro" id="IPR038135">
    <property type="entry name" value="Methylthiotransferase_N_sf"/>
</dbReference>
<evidence type="ECO:0000259" key="14">
    <source>
        <dbReference type="PROSITE" id="PS51449"/>
    </source>
</evidence>
<feature type="domain" description="MTTase N-terminal" evidence="14">
    <location>
        <begin position="24"/>
        <end position="143"/>
    </location>
</feature>
<dbReference type="PROSITE" id="PS51449">
    <property type="entry name" value="MTTASE_N"/>
    <property type="match status" value="1"/>
</dbReference>
<keyword evidence="8 11" id="KW-0408">Iron</keyword>
<dbReference type="InterPro" id="IPR023404">
    <property type="entry name" value="rSAM_horseshoe"/>
</dbReference>
<dbReference type="GO" id="GO:0005829">
    <property type="term" value="C:cytosol"/>
    <property type="evidence" value="ECO:0007669"/>
    <property type="project" value="TreeGrafter"/>
</dbReference>
<evidence type="ECO:0000313" key="16">
    <source>
        <dbReference type="EMBL" id="BCI89486.1"/>
    </source>
</evidence>
<name>A0A7G1IEG8_MYCKA</name>
<feature type="transmembrane region" description="Helical" evidence="12">
    <location>
        <begin position="569"/>
        <end position="587"/>
    </location>
</feature>
<dbReference type="PANTHER" id="PTHR43020:SF2">
    <property type="entry name" value="MITOCHONDRIAL TRNA METHYLTHIOTRANSFERASE CDK5RAP1"/>
    <property type="match status" value="1"/>
</dbReference>
<evidence type="ECO:0000256" key="2">
    <source>
        <dbReference type="ARBA" id="ARBA00022485"/>
    </source>
</evidence>
<feature type="binding site" evidence="11">
    <location>
        <position position="184"/>
    </location>
    <ligand>
        <name>[4Fe-4S] cluster</name>
        <dbReference type="ChEBI" id="CHEBI:49883"/>
        <label>2</label>
        <note>4Fe-4S-S-AdoMet</note>
    </ligand>
</feature>
<comment type="catalytic activity">
    <reaction evidence="11">
        <text>N(6)-dimethylallyladenosine(37) in tRNA + (sulfur carrier)-SH + AH2 + 2 S-adenosyl-L-methionine = 2-methylsulfanyl-N(6)-dimethylallyladenosine(37) in tRNA + (sulfur carrier)-H + 5'-deoxyadenosine + L-methionine + A + S-adenosyl-L-homocysteine + 2 H(+)</text>
        <dbReference type="Rhea" id="RHEA:37067"/>
        <dbReference type="Rhea" id="RHEA-COMP:10375"/>
        <dbReference type="Rhea" id="RHEA-COMP:10376"/>
        <dbReference type="Rhea" id="RHEA-COMP:14737"/>
        <dbReference type="Rhea" id="RHEA-COMP:14739"/>
        <dbReference type="ChEBI" id="CHEBI:13193"/>
        <dbReference type="ChEBI" id="CHEBI:15378"/>
        <dbReference type="ChEBI" id="CHEBI:17319"/>
        <dbReference type="ChEBI" id="CHEBI:17499"/>
        <dbReference type="ChEBI" id="CHEBI:29917"/>
        <dbReference type="ChEBI" id="CHEBI:57844"/>
        <dbReference type="ChEBI" id="CHEBI:57856"/>
        <dbReference type="ChEBI" id="CHEBI:59789"/>
        <dbReference type="ChEBI" id="CHEBI:64428"/>
        <dbReference type="ChEBI" id="CHEBI:74415"/>
        <dbReference type="ChEBI" id="CHEBI:74417"/>
        <dbReference type="EC" id="2.8.4.3"/>
    </reaction>
</comment>
<dbReference type="GO" id="GO:0035597">
    <property type="term" value="F:tRNA-2-methylthio-N(6)-dimethylallyladenosine(37) synthase activity"/>
    <property type="evidence" value="ECO:0007669"/>
    <property type="project" value="UniProtKB-EC"/>
</dbReference>
<dbReference type="EC" id="2.8.4.3" evidence="10 11"/>
<dbReference type="Pfam" id="PF00919">
    <property type="entry name" value="UPF0004"/>
    <property type="match status" value="1"/>
</dbReference>
<evidence type="ECO:0000256" key="10">
    <source>
        <dbReference type="ARBA" id="ARBA00033765"/>
    </source>
</evidence>
<accession>A0A7G1IEG8</accession>
<organism evidence="16 17">
    <name type="scientific">Mycobacterium kansasii</name>
    <dbReference type="NCBI Taxonomy" id="1768"/>
    <lineage>
        <taxon>Bacteria</taxon>
        <taxon>Bacillati</taxon>
        <taxon>Actinomycetota</taxon>
        <taxon>Actinomycetes</taxon>
        <taxon>Mycobacteriales</taxon>
        <taxon>Mycobacteriaceae</taxon>
        <taxon>Mycobacterium</taxon>
    </lineage>
</organism>
<proteinExistence type="inferred from homology"/>
<sequence length="823" mass="88877">MTSTVAQRADAANAAGNGAPAAGRTYQVRTYGCQMNVHDSERLAGLLEAAGYRRAADGSDFGDADVVVFNTCAVRENADNKLYGNLSHLAPRKRTNPDMQIAVGGCLAQKDRDVVLRRAPWVDVVFGTHNIGSLPTLLDRARHNKVAQVEIAEALQQFPSSLPSARESAYAAWVSISVGCNNSCTFCIVPSLRGKEIDRSPADVLAEVQSLVDTGVLEITLLGQNVNAYGVSFADPALPRNRGAFAELLRACGRIPGLERVRFTSPHPAEFTDDVIEAMAQTPNVCPALHMPLQSGSDPVLRAMRRSYRADRYLGIIERVRAAMPHAAITTDLIVGFPGETEEDFAATLDVVRQARFAAAFTFQYSKRPGTPAADFDEQLPKDIVRQRYERLIELQEQISLEGNRELVGQSVEVLVATGEGRKDSRTSRMSGRARDGRLVHFRAGDQHVRPGDLITTQITGAAPHHLIADAGVISHRRTRAGDAYAAGQRAGDAYAAGQRSPGVGLGMPGVGRPVAADPGVAAPGAVRRSIQVRGFAMNGEVDVADFDAYRSEIEAAERRVAGEIEPGARGFVVAILVFVLVGSFILPHTGSVRGWDVLFSSHGAAAAAVALPSRVFAWLALVFGVGFSMLALMTRRWALAWIALVGSALASATGLLAVWSRQTVAAGHPGPGIGLIVSWIIVMLLTFYWARVVWQRTIVQLAAEEQRRRSAAQQQSRRCWTPWMSPTSPAMEPVPTAETARTCGSARRRQLRPTAATVRRSPWPLRLPWSCQRRQLCGLLFELLGAGAELFGACLGLRVRPIRFAGVAHLFLHRAQAALQLG</sequence>
<dbReference type="GO" id="GO:0051539">
    <property type="term" value="F:4 iron, 4 sulfur cluster binding"/>
    <property type="evidence" value="ECO:0007669"/>
    <property type="project" value="UniProtKB-UniRule"/>
</dbReference>
<comment type="function">
    <text evidence="1 11">Catalyzes the methylthiolation of N6-(dimethylallyl)adenosine (i(6)A), leading to the formation of 2-methylthio-N6-(dimethylallyl)adenosine (ms(2)i(6)A) at position 37 in tRNAs that read codons beginning with uridine.</text>
</comment>
<evidence type="ECO:0000256" key="8">
    <source>
        <dbReference type="ARBA" id="ARBA00023004"/>
    </source>
</evidence>
<keyword evidence="9 11" id="KW-0411">Iron-sulfur</keyword>
<keyword evidence="4 11" id="KW-0808">Transferase</keyword>
<reference evidence="16 17" key="1">
    <citation type="submission" date="2020-07" db="EMBL/GenBank/DDBJ databases">
        <title>Mycobacterium kansasii (former subtype) with zoonotic potential isolated from diseased indoor pet cat, Japan.</title>
        <authorList>
            <person name="Fukano H."/>
            <person name="Terazono T."/>
            <person name="Hoshino Y."/>
        </authorList>
    </citation>
    <scope>NUCLEOTIDE SEQUENCE [LARGE SCALE GENOMIC DNA]</scope>
    <source>
        <strain evidence="16 17">Kuro-I</strain>
    </source>
</reference>
<dbReference type="PROSITE" id="PS01278">
    <property type="entry name" value="MTTASE_RADICAL"/>
    <property type="match status" value="1"/>
</dbReference>
<keyword evidence="2 11" id="KW-0004">4Fe-4S</keyword>
<dbReference type="InterPro" id="IPR005839">
    <property type="entry name" value="Methylthiotransferase"/>
</dbReference>
<dbReference type="SFLD" id="SFLDG01082">
    <property type="entry name" value="B12-binding_domain_containing"/>
    <property type="match status" value="1"/>
</dbReference>
<evidence type="ECO:0000256" key="7">
    <source>
        <dbReference type="ARBA" id="ARBA00022723"/>
    </source>
</evidence>
<keyword evidence="17" id="KW-1185">Reference proteome</keyword>
<dbReference type="InterPro" id="IPR007197">
    <property type="entry name" value="rSAM"/>
</dbReference>
<dbReference type="InterPro" id="IPR013848">
    <property type="entry name" value="Methylthiotransferase_N"/>
</dbReference>
<protein>
    <recommendedName>
        <fullName evidence="10 11">tRNA-2-methylthio-N(6)-dimethylallyladenosine synthase</fullName>
        <ecNumber evidence="10 11">2.8.4.3</ecNumber>
    </recommendedName>
    <alternativeName>
        <fullName evidence="11">(Dimethylallyl)adenosine tRNA methylthiotransferase MiaB</fullName>
    </alternativeName>
    <alternativeName>
        <fullName evidence="11">tRNA-i(6)A37 methylthiotransferase</fullName>
    </alternativeName>
</protein>
<evidence type="ECO:0000256" key="11">
    <source>
        <dbReference type="HAMAP-Rule" id="MF_01864"/>
    </source>
</evidence>
<comment type="cofactor">
    <cofactor evidence="11">
        <name>[4Fe-4S] cluster</name>
        <dbReference type="ChEBI" id="CHEBI:49883"/>
    </cofactor>
    <text evidence="11">Binds 2 [4Fe-4S] clusters. One cluster is coordinated with 3 cysteines and an exchangeable S-adenosyl-L-methionine.</text>
</comment>
<dbReference type="HAMAP" id="MF_01864">
    <property type="entry name" value="tRNA_metthiotr_MiaB"/>
    <property type="match status" value="1"/>
</dbReference>
<dbReference type="InterPro" id="IPR006463">
    <property type="entry name" value="MiaB_methiolase"/>
</dbReference>
<evidence type="ECO:0000256" key="5">
    <source>
        <dbReference type="ARBA" id="ARBA00022691"/>
    </source>
</evidence>